<evidence type="ECO:0000313" key="3">
    <source>
        <dbReference type="Proteomes" id="UP000694867"/>
    </source>
</evidence>
<dbReference type="GO" id="GO:0043539">
    <property type="term" value="F:protein serine/threonine kinase activator activity"/>
    <property type="evidence" value="ECO:0007669"/>
    <property type="project" value="TreeGrafter"/>
</dbReference>
<dbReference type="PANTHER" id="PTHR10182">
    <property type="entry name" value="CALCIUM-BINDING PROTEIN 39-RELATED"/>
    <property type="match status" value="1"/>
</dbReference>
<accession>A0AAJ7SDV7</accession>
<dbReference type="GO" id="GO:0035556">
    <property type="term" value="P:intracellular signal transduction"/>
    <property type="evidence" value="ECO:0007669"/>
    <property type="project" value="TreeGrafter"/>
</dbReference>
<dbReference type="PANTHER" id="PTHR10182:SF3">
    <property type="entry name" value="PROTEIN MO25"/>
    <property type="match status" value="1"/>
</dbReference>
<dbReference type="RefSeq" id="XP_028966699.1">
    <property type="nucleotide sequence ID" value="XM_029110866.1"/>
</dbReference>
<comment type="similarity">
    <text evidence="1">Belongs to the Mo25 family.</text>
</comment>
<dbReference type="InterPro" id="IPR013878">
    <property type="entry name" value="Mo25"/>
</dbReference>
<protein>
    <submittedName>
        <fullName evidence="4">Protein Mo25</fullName>
    </submittedName>
</protein>
<proteinExistence type="inferred from homology"/>
<evidence type="ECO:0000256" key="1">
    <source>
        <dbReference type="ARBA" id="ARBA00011012"/>
    </source>
</evidence>
<keyword evidence="3" id="KW-1185">Reference proteome</keyword>
<dbReference type="InterPro" id="IPR011989">
    <property type="entry name" value="ARM-like"/>
</dbReference>
<feature type="region of interest" description="Disordered" evidence="2">
    <location>
        <begin position="354"/>
        <end position="377"/>
    </location>
</feature>
<dbReference type="KEGG" id="goe:100906548"/>
<dbReference type="Proteomes" id="UP000694867">
    <property type="component" value="Unplaced"/>
</dbReference>
<evidence type="ECO:0000256" key="2">
    <source>
        <dbReference type="SAM" id="MobiDB-lite"/>
    </source>
</evidence>
<name>A0AAJ7SDV7_9ACAR</name>
<dbReference type="GeneID" id="100906548"/>
<dbReference type="Gene3D" id="1.25.10.10">
    <property type="entry name" value="Leucine-rich Repeat Variant"/>
    <property type="match status" value="1"/>
</dbReference>
<dbReference type="InterPro" id="IPR016024">
    <property type="entry name" value="ARM-type_fold"/>
</dbReference>
<evidence type="ECO:0000313" key="4">
    <source>
        <dbReference type="RefSeq" id="XP_028966699.1"/>
    </source>
</evidence>
<gene>
    <name evidence="4" type="primary">LOC100906548</name>
</gene>
<reference evidence="4" key="1">
    <citation type="submission" date="2025-08" db="UniProtKB">
        <authorList>
            <consortium name="RefSeq"/>
        </authorList>
    </citation>
    <scope>IDENTIFICATION</scope>
</reference>
<dbReference type="SUPFAM" id="SSF48371">
    <property type="entry name" value="ARM repeat"/>
    <property type="match status" value="1"/>
</dbReference>
<organism evidence="3 4">
    <name type="scientific">Galendromus occidentalis</name>
    <name type="common">western predatory mite</name>
    <dbReference type="NCBI Taxonomy" id="34638"/>
    <lineage>
        <taxon>Eukaryota</taxon>
        <taxon>Metazoa</taxon>
        <taxon>Ecdysozoa</taxon>
        <taxon>Arthropoda</taxon>
        <taxon>Chelicerata</taxon>
        <taxon>Arachnida</taxon>
        <taxon>Acari</taxon>
        <taxon>Parasitiformes</taxon>
        <taxon>Mesostigmata</taxon>
        <taxon>Gamasina</taxon>
        <taxon>Phytoseioidea</taxon>
        <taxon>Phytoseiidae</taxon>
        <taxon>Typhlodrominae</taxon>
        <taxon>Galendromus</taxon>
    </lineage>
</organism>
<dbReference type="AlphaFoldDB" id="A0AAJ7SDV7"/>
<sequence>MPLFGKSSKNPVEVVKSLKESVNALEKVDKKAEKEQLPNTLMKALKAQEDVSKNLCLMRNFIYGLGNGDAHSDPQVAKLSQELYSSHLLLLLVQNLSKIDFEGRKDVVHIFNSVLRHRAGERYPTVEYIYLKPQILFILLSGYEKPDIALNCGSMLRECARSESLAKVVLYSDDFYNLFKYIETSSAEISADAFATFKELLTKHKPMVAEFLDANYDRTFTHYRALLNSENYVTLRFSLKLLGELLLDRHNFNVMTRYISNVENLKLMMNLLKDKSRHIRIEAFHVFKIFVANPHKPNAILDILVRNKDKLADFLSRFQLADEADSNLAEQFNDEKAYVVKQIRELKMIPLGAQGMPSMNQGPPLPPPNPICSNPKD</sequence>
<dbReference type="Pfam" id="PF08569">
    <property type="entry name" value="Mo25"/>
    <property type="match status" value="1"/>
</dbReference>